<dbReference type="Pfam" id="PF12143">
    <property type="entry name" value="PPO1_KFDV"/>
    <property type="match status" value="1"/>
</dbReference>
<keyword evidence="6 8" id="KW-1015">Disulfide bond</keyword>
<evidence type="ECO:0000256" key="5">
    <source>
        <dbReference type="ARBA" id="ARBA00023008"/>
    </source>
</evidence>
<dbReference type="Gene3D" id="1.10.1280.10">
    <property type="entry name" value="Di-copper center containing domain from catechol oxidase"/>
    <property type="match status" value="1"/>
</dbReference>
<feature type="binding site" evidence="7">
    <location>
        <position position="189"/>
    </location>
    <ligand>
        <name>Cu cation</name>
        <dbReference type="ChEBI" id="CHEBI:23378"/>
        <label>A</label>
    </ligand>
</feature>
<feature type="binding site" evidence="7">
    <location>
        <position position="384"/>
    </location>
    <ligand>
        <name>Cu cation</name>
        <dbReference type="ChEBI" id="CHEBI:23378"/>
        <label>B</label>
    </ligand>
</feature>
<keyword evidence="2 7" id="KW-0479">Metal-binding</keyword>
<feature type="binding site" evidence="7">
    <location>
        <position position="220"/>
    </location>
    <ligand>
        <name>Cu cation</name>
        <dbReference type="ChEBI" id="CHEBI:23378"/>
        <label>A</label>
    </ligand>
</feature>
<dbReference type="InterPro" id="IPR008922">
    <property type="entry name" value="Di-copper_centre_dom_sf"/>
</dbReference>
<dbReference type="Proteomes" id="UP001054821">
    <property type="component" value="Chromosome 3"/>
</dbReference>
<feature type="binding site" evidence="7">
    <location>
        <position position="351"/>
    </location>
    <ligand>
        <name>Cu cation</name>
        <dbReference type="ChEBI" id="CHEBI:23378"/>
        <label>B</label>
    </ligand>
</feature>
<feature type="binding site" evidence="7">
    <location>
        <position position="347"/>
    </location>
    <ligand>
        <name>Cu cation</name>
        <dbReference type="ChEBI" id="CHEBI:23378"/>
        <label>B</label>
    </ligand>
</feature>
<keyword evidence="3" id="KW-0883">Thioether bond</keyword>
<accession>A0AAD4W9U7</accession>
<protein>
    <recommendedName>
        <fullName evidence="10">Tyrosinase copper-binding domain-containing protein</fullName>
    </recommendedName>
</protein>
<evidence type="ECO:0000256" key="8">
    <source>
        <dbReference type="PIRSR" id="PIRSR000290-2"/>
    </source>
</evidence>
<dbReference type="GO" id="GO:0046148">
    <property type="term" value="P:pigment biosynthetic process"/>
    <property type="evidence" value="ECO:0007669"/>
    <property type="project" value="InterPro"/>
</dbReference>
<dbReference type="AlphaFoldDB" id="A0AAD4W9U7"/>
<evidence type="ECO:0000259" key="10">
    <source>
        <dbReference type="PROSITE" id="PS00498"/>
    </source>
</evidence>
<evidence type="ECO:0000256" key="6">
    <source>
        <dbReference type="ARBA" id="ARBA00023157"/>
    </source>
</evidence>
<dbReference type="EMBL" id="JAJFAZ020000003">
    <property type="protein sequence ID" value="KAI5339221.1"/>
    <property type="molecule type" value="Genomic_DNA"/>
</dbReference>
<evidence type="ECO:0000256" key="2">
    <source>
        <dbReference type="ARBA" id="ARBA00022723"/>
    </source>
</evidence>
<proteinExistence type="inferred from homology"/>
<name>A0AAD4W9U7_PRUDU</name>
<keyword evidence="12" id="KW-1185">Reference proteome</keyword>
<dbReference type="Pfam" id="PF00264">
    <property type="entry name" value="Tyrosinase"/>
    <property type="match status" value="1"/>
</dbReference>
<comment type="caution">
    <text evidence="11">The sequence shown here is derived from an EMBL/GenBank/DDBJ whole genome shotgun (WGS) entry which is preliminary data.</text>
</comment>
<sequence>MASLLPLLASSSTTVSVTPTSFASFRRPLFLNKSQTSSRLVVLPCKAKHRDHNNPGSNDQDAATSFREGKFDRRDVLFGLGAGGLYGAGAAGFDLNRFALADPIPAPDLSKCGPTTEDKTGLDCCPPKSDIIHKFKLPASPPEVLRIRLAAQNAAKDPEYVAKYREAIKRMKGLPNDDPRNFWNQANVHCAYCEGSHHYTMGGNLKEIQVHSSWLFYPFHRWYLYFYERILADLIQDPTFALPFWNWDAPEGMYMPAIFEDDSVLNPLYDAKRNTRHRVPGTVLDLNYKKNGTDDNTRDDDTIIRENLFTMNKQMLSISSTDWCLFFGDPYRPGCSPCAGNIEHKPHNTVHNWTGTDRKLPPKTGEDMGVFYSAGRDPIFFAHHANVDRMWYLWKKNFKGQDITYTDWLDSAFLFYDEKQRLVHVTVRDSLDTALLGYDYESVDIPWKDHKYKPTPRFPANKTKPQFSFAELCTKFPDTLDSTISVEVARPEEVRNRSDAEKAKQEEVLVIRGIEFPATVPVKFDVYVNDDADSPSGPDKSEFAGSFVHVSHRHDHIIKTKLRLGITQLLRDLGAAKEDSVVVTLVPRNGEGKITIGGFSIELSSCECA</sequence>
<reference evidence="11 12" key="1">
    <citation type="journal article" date="2022" name="G3 (Bethesda)">
        <title>Whole-genome sequence and methylome profiling of the almond [Prunus dulcis (Mill.) D.A. Webb] cultivar 'Nonpareil'.</title>
        <authorList>
            <person name="D'Amico-Willman K.M."/>
            <person name="Ouma W.Z."/>
            <person name="Meulia T."/>
            <person name="Sideli G.M."/>
            <person name="Gradziel T.M."/>
            <person name="Fresnedo-Ramirez J."/>
        </authorList>
    </citation>
    <scope>NUCLEOTIDE SEQUENCE [LARGE SCALE GENOMIC DNA]</scope>
    <source>
        <strain evidence="11">Clone GOH B32 T37-40</strain>
    </source>
</reference>
<feature type="disulfide bond" evidence="8">
    <location>
        <begin position="124"/>
        <end position="190"/>
    </location>
</feature>
<dbReference type="PRINTS" id="PR00092">
    <property type="entry name" value="TYROSINASE"/>
</dbReference>
<evidence type="ECO:0000256" key="9">
    <source>
        <dbReference type="PIRSR" id="PIRSR000290-3"/>
    </source>
</evidence>
<evidence type="ECO:0000256" key="1">
    <source>
        <dbReference type="ARBA" id="ARBA00009928"/>
    </source>
</evidence>
<dbReference type="PROSITE" id="PS00498">
    <property type="entry name" value="TYROSINASE_2"/>
    <property type="match status" value="1"/>
</dbReference>
<organism evidence="11 12">
    <name type="scientific">Prunus dulcis</name>
    <name type="common">Almond</name>
    <name type="synonym">Amygdalus dulcis</name>
    <dbReference type="NCBI Taxonomy" id="3755"/>
    <lineage>
        <taxon>Eukaryota</taxon>
        <taxon>Viridiplantae</taxon>
        <taxon>Streptophyta</taxon>
        <taxon>Embryophyta</taxon>
        <taxon>Tracheophyta</taxon>
        <taxon>Spermatophyta</taxon>
        <taxon>Magnoliopsida</taxon>
        <taxon>eudicotyledons</taxon>
        <taxon>Gunneridae</taxon>
        <taxon>Pentapetalae</taxon>
        <taxon>rosids</taxon>
        <taxon>fabids</taxon>
        <taxon>Rosales</taxon>
        <taxon>Rosaceae</taxon>
        <taxon>Amygdaloideae</taxon>
        <taxon>Amygdaleae</taxon>
        <taxon>Prunus</taxon>
    </lineage>
</organism>
<evidence type="ECO:0000313" key="11">
    <source>
        <dbReference type="EMBL" id="KAI5339221.1"/>
    </source>
</evidence>
<dbReference type="InterPro" id="IPR022740">
    <property type="entry name" value="Polyphenol_oxidase_C"/>
</dbReference>
<comment type="similarity">
    <text evidence="1">Belongs to the tyrosinase family.</text>
</comment>
<dbReference type="SUPFAM" id="SSF48056">
    <property type="entry name" value="Di-copper centre-containing domain"/>
    <property type="match status" value="1"/>
</dbReference>
<dbReference type="PANTHER" id="PTHR11474">
    <property type="entry name" value="TYROSINASE FAMILY MEMBER"/>
    <property type="match status" value="1"/>
</dbReference>
<keyword evidence="4" id="KW-0560">Oxidoreductase</keyword>
<dbReference type="InterPro" id="IPR002227">
    <property type="entry name" value="Tyrosinase_Cu-bd"/>
</dbReference>
<gene>
    <name evidence="11" type="ORF">L3X38_018493</name>
</gene>
<feature type="cross-link" description="2'-(S-cysteinyl)-histidine (Cys-His)" evidence="9">
    <location>
        <begin position="193"/>
        <end position="211"/>
    </location>
</feature>
<feature type="binding site" evidence="7">
    <location>
        <position position="211"/>
    </location>
    <ligand>
        <name>Cu cation</name>
        <dbReference type="ChEBI" id="CHEBI:23378"/>
        <label>A</label>
    </ligand>
</feature>
<evidence type="ECO:0000256" key="7">
    <source>
        <dbReference type="PIRSR" id="PIRSR000290-1"/>
    </source>
</evidence>
<keyword evidence="5 7" id="KW-0186">Copper</keyword>
<comment type="cofactor">
    <cofactor evidence="7">
        <name>Cu(2+)</name>
        <dbReference type="ChEBI" id="CHEBI:29036"/>
    </cofactor>
    <text evidence="7">Binds 2 copper ions per subunit.</text>
</comment>
<dbReference type="Pfam" id="PF12142">
    <property type="entry name" value="PPO1_DWL"/>
    <property type="match status" value="1"/>
</dbReference>
<dbReference type="PIRSF" id="PIRSF000290">
    <property type="entry name" value="PPO_plant"/>
    <property type="match status" value="1"/>
</dbReference>
<feature type="disulfide bond" evidence="8">
    <location>
        <begin position="112"/>
        <end position="125"/>
    </location>
</feature>
<dbReference type="InterPro" id="IPR016213">
    <property type="entry name" value="Polyphenol_oxidase"/>
</dbReference>
<evidence type="ECO:0000313" key="12">
    <source>
        <dbReference type="Proteomes" id="UP001054821"/>
    </source>
</evidence>
<evidence type="ECO:0000256" key="4">
    <source>
        <dbReference type="ARBA" id="ARBA00023002"/>
    </source>
</evidence>
<evidence type="ECO:0000256" key="3">
    <source>
        <dbReference type="ARBA" id="ARBA00022784"/>
    </source>
</evidence>
<dbReference type="PANTHER" id="PTHR11474:SF95">
    <property type="entry name" value="POLYPHENOL OXIDASE, CHLOROPLASTIC-LIKE"/>
    <property type="match status" value="1"/>
</dbReference>
<dbReference type="GO" id="GO:0046872">
    <property type="term" value="F:metal ion binding"/>
    <property type="evidence" value="ECO:0007669"/>
    <property type="project" value="UniProtKB-KW"/>
</dbReference>
<feature type="domain" description="Tyrosinase copper-binding" evidence="10">
    <location>
        <begin position="377"/>
        <end position="388"/>
    </location>
</feature>
<dbReference type="GO" id="GO:0004097">
    <property type="term" value="F:catechol oxidase activity"/>
    <property type="evidence" value="ECO:0007669"/>
    <property type="project" value="InterPro"/>
</dbReference>
<dbReference type="InterPro" id="IPR050316">
    <property type="entry name" value="Tyrosinase/Hemocyanin"/>
</dbReference>
<dbReference type="InterPro" id="IPR022739">
    <property type="entry name" value="Polyphenol_oxidase_cen"/>
</dbReference>